<dbReference type="SMART" id="SM00256">
    <property type="entry name" value="FBOX"/>
    <property type="match status" value="1"/>
</dbReference>
<dbReference type="InterPro" id="IPR017451">
    <property type="entry name" value="F-box-assoc_interact_dom"/>
</dbReference>
<evidence type="ECO:0000313" key="3">
    <source>
        <dbReference type="Proteomes" id="UP001567538"/>
    </source>
</evidence>
<evidence type="ECO:0000313" key="2">
    <source>
        <dbReference type="EMBL" id="KAL1560701.1"/>
    </source>
</evidence>
<proteinExistence type="predicted"/>
<feature type="domain" description="F-box" evidence="1">
    <location>
        <begin position="1"/>
        <end position="44"/>
    </location>
</feature>
<accession>A0ABD1HW52</accession>
<dbReference type="PANTHER" id="PTHR31672:SF10">
    <property type="entry name" value="F-BOX DOMAIN-CONTAINING PROTEIN"/>
    <property type="match status" value="1"/>
</dbReference>
<keyword evidence="3" id="KW-1185">Reference proteome</keyword>
<dbReference type="InterPro" id="IPR050796">
    <property type="entry name" value="SCF_F-box_component"/>
</dbReference>
<dbReference type="InterPro" id="IPR001810">
    <property type="entry name" value="F-box_dom"/>
</dbReference>
<dbReference type="PANTHER" id="PTHR31672">
    <property type="entry name" value="BNACNNG10540D PROTEIN"/>
    <property type="match status" value="1"/>
</dbReference>
<gene>
    <name evidence="2" type="ORF">AAHA92_10884</name>
</gene>
<dbReference type="Proteomes" id="UP001567538">
    <property type="component" value="Unassembled WGS sequence"/>
</dbReference>
<comment type="caution">
    <text evidence="2">The sequence shown here is derived from an EMBL/GenBank/DDBJ whole genome shotgun (WGS) entry which is preliminary data.</text>
</comment>
<dbReference type="Pfam" id="PF07734">
    <property type="entry name" value="FBA_1"/>
    <property type="match status" value="1"/>
</dbReference>
<dbReference type="InterPro" id="IPR006527">
    <property type="entry name" value="F-box-assoc_dom_typ1"/>
</dbReference>
<dbReference type="Pfam" id="PF00646">
    <property type="entry name" value="F-box"/>
    <property type="match status" value="1"/>
</dbReference>
<name>A0ABD1HW52_SALDI</name>
<dbReference type="SUPFAM" id="SSF81383">
    <property type="entry name" value="F-box domain"/>
    <property type="match status" value="1"/>
</dbReference>
<dbReference type="EMBL" id="JBEAFC010000004">
    <property type="protein sequence ID" value="KAL1560701.1"/>
    <property type="molecule type" value="Genomic_DNA"/>
</dbReference>
<dbReference type="InterPro" id="IPR036047">
    <property type="entry name" value="F-box-like_dom_sf"/>
</dbReference>
<dbReference type="AlphaFoldDB" id="A0ABD1HW52"/>
<dbReference type="NCBIfam" id="TIGR01640">
    <property type="entry name" value="F_box_assoc_1"/>
    <property type="match status" value="1"/>
</dbReference>
<dbReference type="Gene3D" id="1.20.1280.50">
    <property type="match status" value="1"/>
</dbReference>
<organism evidence="2 3">
    <name type="scientific">Salvia divinorum</name>
    <name type="common">Maria pastora</name>
    <name type="synonym">Diviner's sage</name>
    <dbReference type="NCBI Taxonomy" id="28513"/>
    <lineage>
        <taxon>Eukaryota</taxon>
        <taxon>Viridiplantae</taxon>
        <taxon>Streptophyta</taxon>
        <taxon>Embryophyta</taxon>
        <taxon>Tracheophyta</taxon>
        <taxon>Spermatophyta</taxon>
        <taxon>Magnoliopsida</taxon>
        <taxon>eudicotyledons</taxon>
        <taxon>Gunneridae</taxon>
        <taxon>Pentapetalae</taxon>
        <taxon>asterids</taxon>
        <taxon>lamiids</taxon>
        <taxon>Lamiales</taxon>
        <taxon>Lamiaceae</taxon>
        <taxon>Nepetoideae</taxon>
        <taxon>Mentheae</taxon>
        <taxon>Salviinae</taxon>
        <taxon>Salvia</taxon>
        <taxon>Salvia subgen. Calosphace</taxon>
    </lineage>
</organism>
<sequence length="388" mass="43764">MSDYFPADLWIEILLKLPVKSLIRFAVVSKSWRSLITSPSFTSLHLSNSKKNRAILRHYDERDKQEHYLLLELLAKNGAFAINISSEFEFPMNSQIGYYRIVGSCDGLLCSIDDLFLFPSQSVILWNPSVRKHVILPPAITNPMEPHIVVLGLGVANGVCKVVRLVYCRKHYDYGFGVPPQVEVFSLGAGNWRTVFGLNIKLRILEFMWSQVLLNGVVHWLGYEPIDDANSIDNSSRSSILAFEMDNEVFGEVMLPDVLASEDVTSMCLFASEGSLALVKYSVDFEGKACDVWIMKEYGVRASWTKLYRIDLVEGFERVVGFKYGEALLALKGQELVAYNPESMRSRNLGIYGTPRSFYIDNYVESLLLLNRNIEPAEGDLNGDALEG</sequence>
<reference evidence="2 3" key="1">
    <citation type="submission" date="2024-06" db="EMBL/GenBank/DDBJ databases">
        <title>A chromosome level genome sequence of Diviner's sage (Salvia divinorum).</title>
        <authorList>
            <person name="Ford S.A."/>
            <person name="Ro D.-K."/>
            <person name="Ness R.W."/>
            <person name="Phillips M.A."/>
        </authorList>
    </citation>
    <scope>NUCLEOTIDE SEQUENCE [LARGE SCALE GENOMIC DNA]</scope>
    <source>
        <strain evidence="2">SAF-2024a</strain>
        <tissue evidence="2">Leaf</tissue>
    </source>
</reference>
<protein>
    <submittedName>
        <fullName evidence="2">F-box/kelch-repeat protein-like protein</fullName>
    </submittedName>
</protein>
<dbReference type="CDD" id="cd22157">
    <property type="entry name" value="F-box_AtFBW1-like"/>
    <property type="match status" value="1"/>
</dbReference>
<evidence type="ECO:0000259" key="1">
    <source>
        <dbReference type="PROSITE" id="PS50181"/>
    </source>
</evidence>
<dbReference type="PROSITE" id="PS50181">
    <property type="entry name" value="FBOX"/>
    <property type="match status" value="1"/>
</dbReference>